<evidence type="ECO:0000256" key="1">
    <source>
        <dbReference type="SAM" id="Coils"/>
    </source>
</evidence>
<comment type="caution">
    <text evidence="3">The sequence shown here is derived from an EMBL/GenBank/DDBJ whole genome shotgun (WGS) entry which is preliminary data.</text>
</comment>
<sequence>MKKSKIVQINNSYIQNQREKSKLTLAEKRQKNRFMASILILVVFLFILPTYNLVQSYQTLKDRESQLVELENQYQNLVAEQEERAALVKQLENEDFAAKYVRAKYQWSKEGEFIYNIPGILPQ</sequence>
<evidence type="ECO:0000256" key="2">
    <source>
        <dbReference type="SAM" id="Phobius"/>
    </source>
</evidence>
<dbReference type="InterPro" id="IPR007060">
    <property type="entry name" value="FtsL/DivIC"/>
</dbReference>
<evidence type="ECO:0000313" key="3">
    <source>
        <dbReference type="EMBL" id="TIH99241.1"/>
    </source>
</evidence>
<feature type="transmembrane region" description="Helical" evidence="2">
    <location>
        <begin position="34"/>
        <end position="54"/>
    </location>
</feature>
<feature type="coiled-coil region" evidence="1">
    <location>
        <begin position="53"/>
        <end position="94"/>
    </location>
</feature>
<proteinExistence type="predicted"/>
<dbReference type="InterPro" id="IPR039076">
    <property type="entry name" value="DivIC"/>
</dbReference>
<name>A0A4T2GKT0_STRSU</name>
<gene>
    <name evidence="3" type="ORF">FAJ39_06660</name>
</gene>
<keyword evidence="2" id="KW-0812">Transmembrane</keyword>
<dbReference type="GO" id="GO:0051301">
    <property type="term" value="P:cell division"/>
    <property type="evidence" value="ECO:0007669"/>
    <property type="project" value="InterPro"/>
</dbReference>
<dbReference type="PANTHER" id="PTHR40027:SF1">
    <property type="entry name" value="CELL DIVISION PROTEIN DIVIC"/>
    <property type="match status" value="1"/>
</dbReference>
<dbReference type="EMBL" id="SSXO01000004">
    <property type="protein sequence ID" value="TIH99241.1"/>
    <property type="molecule type" value="Genomic_DNA"/>
</dbReference>
<accession>A0A4T2GKT0</accession>
<keyword evidence="2" id="KW-1133">Transmembrane helix</keyword>
<evidence type="ECO:0000313" key="4">
    <source>
        <dbReference type="Proteomes" id="UP000305165"/>
    </source>
</evidence>
<protein>
    <submittedName>
        <fullName evidence="3">Septum formation initiator family protein</fullName>
    </submittedName>
</protein>
<dbReference type="PANTHER" id="PTHR40027">
    <property type="entry name" value="CELL DIVISION PROTEIN DIVIC"/>
    <property type="match status" value="1"/>
</dbReference>
<dbReference type="Pfam" id="PF04977">
    <property type="entry name" value="DivIC"/>
    <property type="match status" value="1"/>
</dbReference>
<dbReference type="OrthoDB" id="2242646at2"/>
<keyword evidence="2" id="KW-0472">Membrane</keyword>
<dbReference type="AlphaFoldDB" id="A0A4T2GKT0"/>
<reference evidence="3 4" key="1">
    <citation type="submission" date="2019-04" db="EMBL/GenBank/DDBJ databases">
        <title>Genome analysis of Streptococcus suis strain WUSS424.</title>
        <authorList>
            <person name="Chen H."/>
            <person name="Gao X."/>
            <person name="Wu Z."/>
        </authorList>
    </citation>
    <scope>NUCLEOTIDE SEQUENCE [LARGE SCALE GENOMIC DNA]</scope>
    <source>
        <strain evidence="3 4">WUSS424</strain>
    </source>
</reference>
<dbReference type="Proteomes" id="UP000305165">
    <property type="component" value="Unassembled WGS sequence"/>
</dbReference>
<keyword evidence="1" id="KW-0175">Coiled coil</keyword>
<organism evidence="3 4">
    <name type="scientific">Streptococcus suis</name>
    <dbReference type="NCBI Taxonomy" id="1307"/>
    <lineage>
        <taxon>Bacteria</taxon>
        <taxon>Bacillati</taxon>
        <taxon>Bacillota</taxon>
        <taxon>Bacilli</taxon>
        <taxon>Lactobacillales</taxon>
        <taxon>Streptococcaceae</taxon>
        <taxon>Streptococcus</taxon>
    </lineage>
</organism>